<comment type="similarity">
    <text evidence="8">Belongs to the TrpC family.</text>
</comment>
<keyword evidence="11" id="KW-1185">Reference proteome</keyword>
<keyword evidence="6 8" id="KW-0057">Aromatic amino acid biosynthesis</keyword>
<comment type="pathway">
    <text evidence="2 8">Amino-acid biosynthesis; L-tryptophan biosynthesis; L-tryptophan from chorismate: step 4/5.</text>
</comment>
<dbReference type="NCBIfam" id="NF001370">
    <property type="entry name" value="PRK00278.1-2"/>
    <property type="match status" value="1"/>
</dbReference>
<feature type="domain" description="Indole-3-glycerol phosphate synthase" evidence="9">
    <location>
        <begin position="7"/>
        <end position="261"/>
    </location>
</feature>
<comment type="catalytic activity">
    <reaction evidence="1 8">
        <text>1-(2-carboxyphenylamino)-1-deoxy-D-ribulose 5-phosphate + H(+) = (1S,2R)-1-C-(indol-3-yl)glycerol 3-phosphate + CO2 + H2O</text>
        <dbReference type="Rhea" id="RHEA:23476"/>
        <dbReference type="ChEBI" id="CHEBI:15377"/>
        <dbReference type="ChEBI" id="CHEBI:15378"/>
        <dbReference type="ChEBI" id="CHEBI:16526"/>
        <dbReference type="ChEBI" id="CHEBI:58613"/>
        <dbReference type="ChEBI" id="CHEBI:58866"/>
        <dbReference type="EC" id="4.1.1.48"/>
    </reaction>
</comment>
<dbReference type="HAMAP" id="MF_00134_B">
    <property type="entry name" value="IGPS_B"/>
    <property type="match status" value="1"/>
</dbReference>
<dbReference type="CDD" id="cd00331">
    <property type="entry name" value="IGPS"/>
    <property type="match status" value="1"/>
</dbReference>
<dbReference type="SUPFAM" id="SSF51366">
    <property type="entry name" value="Ribulose-phoshate binding barrel"/>
    <property type="match status" value="1"/>
</dbReference>
<evidence type="ECO:0000313" key="11">
    <source>
        <dbReference type="Proteomes" id="UP001549366"/>
    </source>
</evidence>
<reference evidence="10 11" key="1">
    <citation type="submission" date="2024-06" db="EMBL/GenBank/DDBJ databases">
        <title>Genomic Encyclopedia of Type Strains, Phase V (KMG-V): Genome sequencing to study the core and pangenomes of soil and plant-associated prokaryotes.</title>
        <authorList>
            <person name="Whitman W."/>
        </authorList>
    </citation>
    <scope>NUCLEOTIDE SEQUENCE [LARGE SCALE GENOMIC DNA]</scope>
    <source>
        <strain evidence="10 11">NE40</strain>
    </source>
</reference>
<dbReference type="Proteomes" id="UP001549366">
    <property type="component" value="Unassembled WGS sequence"/>
</dbReference>
<evidence type="ECO:0000256" key="7">
    <source>
        <dbReference type="ARBA" id="ARBA00023239"/>
    </source>
</evidence>
<evidence type="ECO:0000259" key="9">
    <source>
        <dbReference type="Pfam" id="PF00218"/>
    </source>
</evidence>
<comment type="caution">
    <text evidence="10">The sequence shown here is derived from an EMBL/GenBank/DDBJ whole genome shotgun (WGS) entry which is preliminary data.</text>
</comment>
<evidence type="ECO:0000256" key="2">
    <source>
        <dbReference type="ARBA" id="ARBA00004696"/>
    </source>
</evidence>
<dbReference type="InterPro" id="IPR011060">
    <property type="entry name" value="RibuloseP-bd_barrel"/>
</dbReference>
<keyword evidence="4 8" id="KW-0210">Decarboxylase</keyword>
<dbReference type="EMBL" id="JBEWTB010000002">
    <property type="protein sequence ID" value="MET4756004.1"/>
    <property type="molecule type" value="Genomic_DNA"/>
</dbReference>
<accession>A0ABV2SF45</accession>
<dbReference type="PANTHER" id="PTHR22854:SF2">
    <property type="entry name" value="INDOLE-3-GLYCEROL-PHOSPHATE SYNTHASE"/>
    <property type="match status" value="1"/>
</dbReference>
<evidence type="ECO:0000256" key="6">
    <source>
        <dbReference type="ARBA" id="ARBA00023141"/>
    </source>
</evidence>
<dbReference type="EC" id="4.1.1.48" evidence="8"/>
<dbReference type="Gene3D" id="3.20.20.70">
    <property type="entry name" value="Aldolase class I"/>
    <property type="match status" value="1"/>
</dbReference>
<dbReference type="Pfam" id="PF00218">
    <property type="entry name" value="IGPS"/>
    <property type="match status" value="1"/>
</dbReference>
<dbReference type="GO" id="GO:0004425">
    <property type="term" value="F:indole-3-glycerol-phosphate synthase activity"/>
    <property type="evidence" value="ECO:0007669"/>
    <property type="project" value="UniProtKB-EC"/>
</dbReference>
<evidence type="ECO:0000256" key="1">
    <source>
        <dbReference type="ARBA" id="ARBA00001633"/>
    </source>
</evidence>
<evidence type="ECO:0000313" key="10">
    <source>
        <dbReference type="EMBL" id="MET4756004.1"/>
    </source>
</evidence>
<dbReference type="NCBIfam" id="NF001377">
    <property type="entry name" value="PRK00278.2-4"/>
    <property type="match status" value="1"/>
</dbReference>
<evidence type="ECO:0000256" key="8">
    <source>
        <dbReference type="HAMAP-Rule" id="MF_00134"/>
    </source>
</evidence>
<dbReference type="PROSITE" id="PS00614">
    <property type="entry name" value="IGPS"/>
    <property type="match status" value="1"/>
</dbReference>
<keyword evidence="5 8" id="KW-0822">Tryptophan biosynthesis</keyword>
<dbReference type="NCBIfam" id="NF001373">
    <property type="entry name" value="PRK00278.1-6"/>
    <property type="match status" value="1"/>
</dbReference>
<organism evidence="10 11">
    <name type="scientific">Endozoicomonas lisbonensis</name>
    <dbReference type="NCBI Taxonomy" id="3120522"/>
    <lineage>
        <taxon>Bacteria</taxon>
        <taxon>Pseudomonadati</taxon>
        <taxon>Pseudomonadota</taxon>
        <taxon>Gammaproteobacteria</taxon>
        <taxon>Oceanospirillales</taxon>
        <taxon>Endozoicomonadaceae</taxon>
        <taxon>Endozoicomonas</taxon>
    </lineage>
</organism>
<keyword evidence="7 8" id="KW-0456">Lyase</keyword>
<keyword evidence="3 8" id="KW-0028">Amino-acid biosynthesis</keyword>
<name>A0ABV2SF45_9GAMM</name>
<dbReference type="InterPro" id="IPR001468">
    <property type="entry name" value="Indole-3-GlycerolPSynthase_CS"/>
</dbReference>
<dbReference type="InterPro" id="IPR013798">
    <property type="entry name" value="Indole-3-glycerol_P_synth_dom"/>
</dbReference>
<dbReference type="InterPro" id="IPR013785">
    <property type="entry name" value="Aldolase_TIM"/>
</dbReference>
<dbReference type="InterPro" id="IPR045186">
    <property type="entry name" value="Indole-3-glycerol_P_synth"/>
</dbReference>
<evidence type="ECO:0000256" key="5">
    <source>
        <dbReference type="ARBA" id="ARBA00022822"/>
    </source>
</evidence>
<evidence type="ECO:0000256" key="4">
    <source>
        <dbReference type="ARBA" id="ARBA00022793"/>
    </source>
</evidence>
<proteinExistence type="inferred from homology"/>
<gene>
    <name evidence="8" type="primary">trpC</name>
    <name evidence="10" type="ORF">V5J35_001196</name>
</gene>
<evidence type="ECO:0000256" key="3">
    <source>
        <dbReference type="ARBA" id="ARBA00022605"/>
    </source>
</evidence>
<protein>
    <recommendedName>
        <fullName evidence="8">Indole-3-glycerol phosphate synthase</fullName>
        <shortName evidence="8">IGPS</shortName>
        <ecNumber evidence="8">4.1.1.48</ecNumber>
    </recommendedName>
</protein>
<dbReference type="PANTHER" id="PTHR22854">
    <property type="entry name" value="TRYPTOPHAN BIOSYNTHESIS PROTEIN"/>
    <property type="match status" value="1"/>
</dbReference>
<sequence length="267" mass="29372">MSTPTILTTIVERKFEEIAERQKSLSPDEVVARARAAIPARGFANSLEQRTSNGQAGIIAEIKKASPSKGVIRENFHPADIARSYEQAGASCLSVLTDSDFFQGSEQYLQEARDACSLPVLRKDFMVDVWQIYESRMLGADCILLIVACLTDEQLVEMSSVALDLGMDVLVEVHGAEELRRALPLQGTLLGINNRNLHTFEVTLDNTFELLSSIPADRKVITESGIHSVEDVDAMFARGVTSFLVGEAFMRQDNPGDGLKTLFGHRL</sequence>